<proteinExistence type="inferred from homology"/>
<keyword evidence="5 6" id="KW-1015">Disulfide bond</keyword>
<dbReference type="CDD" id="cd23507">
    <property type="entry name" value="hydrophobin_I"/>
    <property type="match status" value="1"/>
</dbReference>
<sequence length="105" mass="10004">MNFAILATFATLATLAAATPTSGGSQGSSDACCQSVGAANSVSIANILAGLGVVVQDVTAIVGVDCSPITVIGVGSGNACSGTTVSCSSNELNGLVQIGCIPVTL</sequence>
<evidence type="ECO:0000256" key="6">
    <source>
        <dbReference type="RuleBase" id="RU365009"/>
    </source>
</evidence>
<keyword evidence="4 6" id="KW-0964">Secreted</keyword>
<dbReference type="GO" id="GO:0005199">
    <property type="term" value="F:structural constituent of cell wall"/>
    <property type="evidence" value="ECO:0007669"/>
    <property type="project" value="InterPro"/>
</dbReference>
<dbReference type="Pfam" id="PF01185">
    <property type="entry name" value="Hydrophobin"/>
    <property type="match status" value="1"/>
</dbReference>
<name>A0A8E2ASD4_9APHY</name>
<comment type="subcellular location">
    <subcellularLocation>
        <location evidence="1 6">Secreted</location>
        <location evidence="1 6">Cell wall</location>
    </subcellularLocation>
</comment>
<dbReference type="EMBL" id="KV722491">
    <property type="protein sequence ID" value="OCH87272.1"/>
    <property type="molecule type" value="Genomic_DNA"/>
</dbReference>
<reference evidence="7 8" key="1">
    <citation type="submission" date="2016-07" db="EMBL/GenBank/DDBJ databases">
        <title>Draft genome of the white-rot fungus Obba rivulosa 3A-2.</title>
        <authorList>
            <consortium name="DOE Joint Genome Institute"/>
            <person name="Miettinen O."/>
            <person name="Riley R."/>
            <person name="Acob R."/>
            <person name="Barry K."/>
            <person name="Cullen D."/>
            <person name="De Vries R."/>
            <person name="Hainaut M."/>
            <person name="Hatakka A."/>
            <person name="Henrissat B."/>
            <person name="Hilden K."/>
            <person name="Kuo R."/>
            <person name="Labutti K."/>
            <person name="Lipzen A."/>
            <person name="Makela M.R."/>
            <person name="Sandor L."/>
            <person name="Spatafora J.W."/>
            <person name="Grigoriev I.V."/>
            <person name="Hibbett D.S."/>
        </authorList>
    </citation>
    <scope>NUCLEOTIDE SEQUENCE [LARGE SCALE GENOMIC DNA]</scope>
    <source>
        <strain evidence="7 8">3A-2</strain>
    </source>
</reference>
<keyword evidence="3 6" id="KW-0134">Cell wall</keyword>
<evidence type="ECO:0000313" key="7">
    <source>
        <dbReference type="EMBL" id="OCH87272.1"/>
    </source>
</evidence>
<comment type="similarity">
    <text evidence="2 6">Belongs to the fungal hydrophobin family.</text>
</comment>
<dbReference type="InterPro" id="IPR001338">
    <property type="entry name" value="Class_I_Hydrophobin"/>
</dbReference>
<feature type="chain" id="PRO_5034931813" description="Hydrophobin" evidence="6">
    <location>
        <begin position="19"/>
        <end position="105"/>
    </location>
</feature>
<evidence type="ECO:0000313" key="8">
    <source>
        <dbReference type="Proteomes" id="UP000250043"/>
    </source>
</evidence>
<evidence type="ECO:0000256" key="4">
    <source>
        <dbReference type="ARBA" id="ARBA00022525"/>
    </source>
</evidence>
<accession>A0A8E2ASD4</accession>
<dbReference type="SMART" id="SM00075">
    <property type="entry name" value="HYDRO"/>
    <property type="match status" value="1"/>
</dbReference>
<keyword evidence="6" id="KW-0732">Signal</keyword>
<dbReference type="Proteomes" id="UP000250043">
    <property type="component" value="Unassembled WGS sequence"/>
</dbReference>
<keyword evidence="8" id="KW-1185">Reference proteome</keyword>
<protein>
    <recommendedName>
        <fullName evidence="6">Hydrophobin</fullName>
    </recommendedName>
</protein>
<gene>
    <name evidence="7" type="ORF">OBBRIDRAFT_796342</name>
</gene>
<organism evidence="7 8">
    <name type="scientific">Obba rivulosa</name>
    <dbReference type="NCBI Taxonomy" id="1052685"/>
    <lineage>
        <taxon>Eukaryota</taxon>
        <taxon>Fungi</taxon>
        <taxon>Dikarya</taxon>
        <taxon>Basidiomycota</taxon>
        <taxon>Agaricomycotina</taxon>
        <taxon>Agaricomycetes</taxon>
        <taxon>Polyporales</taxon>
        <taxon>Gelatoporiaceae</taxon>
        <taxon>Obba</taxon>
    </lineage>
</organism>
<dbReference type="AlphaFoldDB" id="A0A8E2ASD4"/>
<evidence type="ECO:0000256" key="1">
    <source>
        <dbReference type="ARBA" id="ARBA00004191"/>
    </source>
</evidence>
<dbReference type="OrthoDB" id="4225815at2759"/>
<evidence type="ECO:0000256" key="3">
    <source>
        <dbReference type="ARBA" id="ARBA00022512"/>
    </source>
</evidence>
<feature type="signal peptide" evidence="6">
    <location>
        <begin position="1"/>
        <end position="18"/>
    </location>
</feature>
<evidence type="ECO:0000256" key="2">
    <source>
        <dbReference type="ARBA" id="ARBA00010446"/>
    </source>
</evidence>
<evidence type="ECO:0000256" key="5">
    <source>
        <dbReference type="ARBA" id="ARBA00023157"/>
    </source>
</evidence>
<dbReference type="GO" id="GO:0009277">
    <property type="term" value="C:fungal-type cell wall"/>
    <property type="evidence" value="ECO:0007669"/>
    <property type="project" value="InterPro"/>
</dbReference>